<dbReference type="AlphaFoldDB" id="A0A5P1EL12"/>
<evidence type="ECO:0000313" key="6">
    <source>
        <dbReference type="Proteomes" id="UP000243459"/>
    </source>
</evidence>
<feature type="compositionally biased region" description="Polar residues" evidence="3">
    <location>
        <begin position="354"/>
        <end position="383"/>
    </location>
</feature>
<keyword evidence="6" id="KW-1185">Reference proteome</keyword>
<feature type="region of interest" description="Disordered" evidence="3">
    <location>
        <begin position="312"/>
        <end position="384"/>
    </location>
</feature>
<dbReference type="InterPro" id="IPR004088">
    <property type="entry name" value="KH_dom_type_1"/>
</dbReference>
<proteinExistence type="predicted"/>
<dbReference type="Gene3D" id="3.30.1370.10">
    <property type="entry name" value="K Homology domain, type 1"/>
    <property type="match status" value="2"/>
</dbReference>
<reference evidence="6" key="1">
    <citation type="journal article" date="2017" name="Nat. Commun.">
        <title>The asparagus genome sheds light on the origin and evolution of a young Y chromosome.</title>
        <authorList>
            <person name="Harkess A."/>
            <person name="Zhou J."/>
            <person name="Xu C."/>
            <person name="Bowers J.E."/>
            <person name="Van der Hulst R."/>
            <person name="Ayyampalayam S."/>
            <person name="Mercati F."/>
            <person name="Riccardi P."/>
            <person name="McKain M.R."/>
            <person name="Kakrana A."/>
            <person name="Tang H."/>
            <person name="Ray J."/>
            <person name="Groenendijk J."/>
            <person name="Arikit S."/>
            <person name="Mathioni S.M."/>
            <person name="Nakano M."/>
            <person name="Shan H."/>
            <person name="Telgmann-Rauber A."/>
            <person name="Kanno A."/>
            <person name="Yue Z."/>
            <person name="Chen H."/>
            <person name="Li W."/>
            <person name="Chen Y."/>
            <person name="Xu X."/>
            <person name="Zhang Y."/>
            <person name="Luo S."/>
            <person name="Chen H."/>
            <person name="Gao J."/>
            <person name="Mao Z."/>
            <person name="Pires J.C."/>
            <person name="Luo M."/>
            <person name="Kudrna D."/>
            <person name="Wing R.A."/>
            <person name="Meyers B.C."/>
            <person name="Yi K."/>
            <person name="Kong H."/>
            <person name="Lavrijsen P."/>
            <person name="Sunseri F."/>
            <person name="Falavigna A."/>
            <person name="Ye Y."/>
            <person name="Leebens-Mack J.H."/>
            <person name="Chen G."/>
        </authorList>
    </citation>
    <scope>NUCLEOTIDE SEQUENCE [LARGE SCALE GENOMIC DNA]</scope>
    <source>
        <strain evidence="6">cv. DH0086</strain>
    </source>
</reference>
<dbReference type="InterPro" id="IPR036612">
    <property type="entry name" value="KH_dom_type_1_sf"/>
</dbReference>
<dbReference type="PROSITE" id="PS50084">
    <property type="entry name" value="KH_TYPE_1"/>
    <property type="match status" value="3"/>
</dbReference>
<feature type="compositionally biased region" description="Polar residues" evidence="3">
    <location>
        <begin position="105"/>
        <end position="119"/>
    </location>
</feature>
<dbReference type="EMBL" id="CM007386">
    <property type="protein sequence ID" value="ONK66688.1"/>
    <property type="molecule type" value="Genomic_DNA"/>
</dbReference>
<evidence type="ECO:0000256" key="1">
    <source>
        <dbReference type="ARBA" id="ARBA00022737"/>
    </source>
</evidence>
<keyword evidence="1" id="KW-0677">Repeat</keyword>
<sequence length="487" mass="53470">MGKGGKIIEQMRMDTRTHIRILPRDDYTPRCVSMAEEIVQVVGESTCVKKAVEIISARLKESLHRDRGPFRRLHSQDYFPPDDEYVSGSHHQPPVEGLDLEPRSSLGQSRPRNITSGSHPSGYAFDMDADSINERPQLLPYEDLVFRILCPNNKVEDIMGASDGIIEMLQSEIGVEVRVNDSVPGCSESVIIITSEEGPDDDLFPAQEALLHIQTHIVDLGPDKDNVITTRLLIPASEITCLEGRDGSLLDIQRLTNANVQILPKEDLPPCALEADELIQIVGEIRAARNALVQVTAKLRSYLYRDISTRDVSTPKDMPPPSISTPNHAVNIAGPGSDLGSVKSSPREAYQCNEPPSSVNQNVNTTPFTWQQKDNGDSSSASLEQKEINANDEGRQSAIKRFSAPLVTKSILEVVIPQNAVQSLLMRSGSKLVLISEMSGASVNLIEDQPEQTEKVVRISGTPEQSERAQSLLQGFILSTQDDVPSS</sequence>
<dbReference type="SMART" id="SM00322">
    <property type="entry name" value="KH"/>
    <property type="match status" value="4"/>
</dbReference>
<accession>A0A5P1EL12</accession>
<evidence type="ECO:0000313" key="5">
    <source>
        <dbReference type="EMBL" id="ONK66688.1"/>
    </source>
</evidence>
<evidence type="ECO:0000259" key="4">
    <source>
        <dbReference type="SMART" id="SM00322"/>
    </source>
</evidence>
<dbReference type="Gramene" id="ONK66688">
    <property type="protein sequence ID" value="ONK66688"/>
    <property type="gene ID" value="A4U43_C06F10940"/>
</dbReference>
<dbReference type="Proteomes" id="UP000243459">
    <property type="component" value="Chromosome 6"/>
</dbReference>
<dbReference type="OMA" id="RFNHGNF"/>
<evidence type="ECO:0000256" key="2">
    <source>
        <dbReference type="PROSITE-ProRule" id="PRU00117"/>
    </source>
</evidence>
<dbReference type="Pfam" id="PF00013">
    <property type="entry name" value="KH_1"/>
    <property type="match status" value="3"/>
</dbReference>
<organism evidence="5 6">
    <name type="scientific">Asparagus officinalis</name>
    <name type="common">Garden asparagus</name>
    <dbReference type="NCBI Taxonomy" id="4686"/>
    <lineage>
        <taxon>Eukaryota</taxon>
        <taxon>Viridiplantae</taxon>
        <taxon>Streptophyta</taxon>
        <taxon>Embryophyta</taxon>
        <taxon>Tracheophyta</taxon>
        <taxon>Spermatophyta</taxon>
        <taxon>Magnoliopsida</taxon>
        <taxon>Liliopsida</taxon>
        <taxon>Asparagales</taxon>
        <taxon>Asparagaceae</taxon>
        <taxon>Asparagoideae</taxon>
        <taxon>Asparagus</taxon>
    </lineage>
</organism>
<feature type="domain" description="K Homology" evidence="4">
    <location>
        <begin position="142"/>
        <end position="215"/>
    </location>
</feature>
<protein>
    <recommendedName>
        <fullName evidence="4">K Homology domain-containing protein</fullName>
    </recommendedName>
</protein>
<dbReference type="Gene3D" id="3.30.310.210">
    <property type="match status" value="1"/>
</dbReference>
<feature type="domain" description="K Homology" evidence="4">
    <location>
        <begin position="226"/>
        <end position="300"/>
    </location>
</feature>
<evidence type="ECO:0000256" key="3">
    <source>
        <dbReference type="SAM" id="MobiDB-lite"/>
    </source>
</evidence>
<dbReference type="GO" id="GO:0003723">
    <property type="term" value="F:RNA binding"/>
    <property type="evidence" value="ECO:0007669"/>
    <property type="project" value="UniProtKB-UniRule"/>
</dbReference>
<name>A0A5P1EL12_ASPOF</name>
<feature type="domain" description="K Homology" evidence="4">
    <location>
        <begin position="408"/>
        <end position="478"/>
    </location>
</feature>
<feature type="domain" description="K Homology" evidence="4">
    <location>
        <begin position="1"/>
        <end position="60"/>
    </location>
</feature>
<gene>
    <name evidence="5" type="ORF">A4U43_C06F10940</name>
</gene>
<dbReference type="InterPro" id="IPR004087">
    <property type="entry name" value="KH_dom"/>
</dbReference>
<dbReference type="SUPFAM" id="SSF54791">
    <property type="entry name" value="Eukaryotic type KH-domain (KH-domain type I)"/>
    <property type="match status" value="4"/>
</dbReference>
<dbReference type="PANTHER" id="PTHR10288">
    <property type="entry name" value="KH DOMAIN CONTAINING RNA BINDING PROTEIN"/>
    <property type="match status" value="1"/>
</dbReference>
<keyword evidence="2" id="KW-0694">RNA-binding</keyword>
<dbReference type="CDD" id="cd22459">
    <property type="entry name" value="KH-I_PEPPER_rpt1_like"/>
    <property type="match status" value="1"/>
</dbReference>
<feature type="region of interest" description="Disordered" evidence="3">
    <location>
        <begin position="81"/>
        <end position="127"/>
    </location>
</feature>